<dbReference type="Pfam" id="PF14111">
    <property type="entry name" value="DUF4283"/>
    <property type="match status" value="1"/>
</dbReference>
<name>A0A9D3UDW2_9ROSI</name>
<protein>
    <recommendedName>
        <fullName evidence="1">DUF4283 domain-containing protein</fullName>
    </recommendedName>
</protein>
<evidence type="ECO:0000313" key="3">
    <source>
        <dbReference type="Proteomes" id="UP000828251"/>
    </source>
</evidence>
<dbReference type="PANTHER" id="PTHR31286:SF173">
    <property type="entry name" value="DUF4283 DOMAIN-CONTAINING PROTEIN"/>
    <property type="match status" value="1"/>
</dbReference>
<dbReference type="AlphaFoldDB" id="A0A9D3UDW2"/>
<evidence type="ECO:0000259" key="1">
    <source>
        <dbReference type="Pfam" id="PF14111"/>
    </source>
</evidence>
<dbReference type="InterPro" id="IPR040256">
    <property type="entry name" value="At4g02000-like"/>
</dbReference>
<organism evidence="2 3">
    <name type="scientific">Gossypium stocksii</name>
    <dbReference type="NCBI Taxonomy" id="47602"/>
    <lineage>
        <taxon>Eukaryota</taxon>
        <taxon>Viridiplantae</taxon>
        <taxon>Streptophyta</taxon>
        <taxon>Embryophyta</taxon>
        <taxon>Tracheophyta</taxon>
        <taxon>Spermatophyta</taxon>
        <taxon>Magnoliopsida</taxon>
        <taxon>eudicotyledons</taxon>
        <taxon>Gunneridae</taxon>
        <taxon>Pentapetalae</taxon>
        <taxon>rosids</taxon>
        <taxon>malvids</taxon>
        <taxon>Malvales</taxon>
        <taxon>Malvaceae</taxon>
        <taxon>Malvoideae</taxon>
        <taxon>Gossypium</taxon>
    </lineage>
</organism>
<reference evidence="2 3" key="1">
    <citation type="journal article" date="2021" name="Plant Biotechnol. J.">
        <title>Multi-omics assisted identification of the key and species-specific regulatory components of drought-tolerant mechanisms in Gossypium stocksii.</title>
        <authorList>
            <person name="Yu D."/>
            <person name="Ke L."/>
            <person name="Zhang D."/>
            <person name="Wu Y."/>
            <person name="Sun Y."/>
            <person name="Mei J."/>
            <person name="Sun J."/>
            <person name="Sun Y."/>
        </authorList>
    </citation>
    <scope>NUCLEOTIDE SEQUENCE [LARGE SCALE GENOMIC DNA]</scope>
    <source>
        <strain evidence="3">cv. E1</strain>
        <tissue evidence="2">Leaf</tissue>
    </source>
</reference>
<proteinExistence type="predicted"/>
<dbReference type="EMBL" id="JAIQCV010000012">
    <property type="protein sequence ID" value="KAH1038647.1"/>
    <property type="molecule type" value="Genomic_DNA"/>
</dbReference>
<gene>
    <name evidence="2" type="ORF">J1N35_040390</name>
</gene>
<accession>A0A9D3UDW2</accession>
<sequence length="147" mass="17198">MEMAVVLKILGRNISYGVLFNRISSLWKLIQPFQLMDIKNEYFLAKFQNNKDYDKVLTQGPWIIFGQYLTIQPWTKDFSPLQPYPSVVMVWIMLLRLLGFMYKKKILEAIGSMIGKVVKFDFKTDNKTRGSLPRMTLLINLDKPLIS</sequence>
<dbReference type="InterPro" id="IPR025558">
    <property type="entry name" value="DUF4283"/>
</dbReference>
<dbReference type="OrthoDB" id="994333at2759"/>
<dbReference type="Proteomes" id="UP000828251">
    <property type="component" value="Unassembled WGS sequence"/>
</dbReference>
<comment type="caution">
    <text evidence="2">The sequence shown here is derived from an EMBL/GenBank/DDBJ whole genome shotgun (WGS) entry which is preliminary data.</text>
</comment>
<dbReference type="PANTHER" id="PTHR31286">
    <property type="entry name" value="GLYCINE-RICH CELL WALL STRUCTURAL PROTEIN 1.8-LIKE"/>
    <property type="match status" value="1"/>
</dbReference>
<feature type="domain" description="DUF4283" evidence="1">
    <location>
        <begin position="2"/>
        <end position="81"/>
    </location>
</feature>
<keyword evidence="3" id="KW-1185">Reference proteome</keyword>
<evidence type="ECO:0000313" key="2">
    <source>
        <dbReference type="EMBL" id="KAH1038647.1"/>
    </source>
</evidence>